<evidence type="ECO:0000313" key="4">
    <source>
        <dbReference type="Proteomes" id="UP000826725"/>
    </source>
</evidence>
<dbReference type="AlphaFoldDB" id="A0A8D5FHD6"/>
<name>A0A8D5FHD6_9BACT</name>
<gene>
    <name evidence="3" type="ORF">DGMP_20710</name>
</gene>
<evidence type="ECO:0000313" key="3">
    <source>
        <dbReference type="EMBL" id="BCL61378.1"/>
    </source>
</evidence>
<dbReference type="KEGG" id="dbk:DGMP_20710"/>
<feature type="signal peptide" evidence="1">
    <location>
        <begin position="1"/>
        <end position="22"/>
    </location>
</feature>
<dbReference type="EMBL" id="AP024086">
    <property type="protein sequence ID" value="BCL61378.1"/>
    <property type="molecule type" value="Genomic_DNA"/>
</dbReference>
<dbReference type="RefSeq" id="WP_228853835.1">
    <property type="nucleotide sequence ID" value="NZ_AP024086.1"/>
</dbReference>
<accession>A0A8D5FHD6</accession>
<feature type="chain" id="PRO_5034912716" description="Ice-binding protein C-terminal domain-containing protein" evidence="1">
    <location>
        <begin position="23"/>
        <end position="280"/>
    </location>
</feature>
<keyword evidence="1" id="KW-0732">Signal</keyword>
<reference evidence="3" key="1">
    <citation type="submission" date="2020-09" db="EMBL/GenBank/DDBJ databases">
        <title>Desulfogranum mesoprofundum gen. nov., sp. nov., a novel mesophilic, sulfate-reducing chemolithoautotroph isolated from a deep-sea hydrothermal vent chimney in the Suiyo Seamount.</title>
        <authorList>
            <person name="Hashimoto Y."/>
            <person name="Nakagawa S."/>
        </authorList>
    </citation>
    <scope>NUCLEOTIDE SEQUENCE</scope>
    <source>
        <strain evidence="3">KT2</strain>
    </source>
</reference>
<evidence type="ECO:0000256" key="1">
    <source>
        <dbReference type="SAM" id="SignalP"/>
    </source>
</evidence>
<organism evidence="3 4">
    <name type="scientific">Desulfomarina profundi</name>
    <dbReference type="NCBI Taxonomy" id="2772557"/>
    <lineage>
        <taxon>Bacteria</taxon>
        <taxon>Pseudomonadati</taxon>
        <taxon>Thermodesulfobacteriota</taxon>
        <taxon>Desulfobulbia</taxon>
        <taxon>Desulfobulbales</taxon>
        <taxon>Desulfobulbaceae</taxon>
        <taxon>Desulfomarina</taxon>
    </lineage>
</organism>
<sequence>MKNFLSAAACSFALLVSTSANAYFVRPFVTIGPAGTIDGLVVNSATHASQGFNEATLKARSAVSLDNGEMRLYAEGHGPNAAASAQGVMGDTLTFTGGAGTSVDVSFGLDAILNAEIFGVTPNNSILSWNIAVAVFDTGLVDHTNWFGNALQDDPGDIAPVFFQLLNEDLGNPSADIVDYELSESIDGSFMLGSDNESYDFFYLASVFGSASTELSSFVWDGENTATAGLDVAQGVTVRSGSGVFFDTAPTNPVPEPTTMLLFGAGLAGLLGTGFRKKNK</sequence>
<protein>
    <recommendedName>
        <fullName evidence="2">Ice-binding protein C-terminal domain-containing protein</fullName>
    </recommendedName>
</protein>
<proteinExistence type="predicted"/>
<evidence type="ECO:0000259" key="2">
    <source>
        <dbReference type="Pfam" id="PF07589"/>
    </source>
</evidence>
<dbReference type="InterPro" id="IPR013424">
    <property type="entry name" value="Ice-binding_C"/>
</dbReference>
<dbReference type="Proteomes" id="UP000826725">
    <property type="component" value="Chromosome"/>
</dbReference>
<dbReference type="NCBIfam" id="TIGR02595">
    <property type="entry name" value="PEP_CTERM"/>
    <property type="match status" value="1"/>
</dbReference>
<keyword evidence="4" id="KW-1185">Reference proteome</keyword>
<dbReference type="Pfam" id="PF07589">
    <property type="entry name" value="PEP-CTERM"/>
    <property type="match status" value="1"/>
</dbReference>
<feature type="domain" description="Ice-binding protein C-terminal" evidence="2">
    <location>
        <begin position="253"/>
        <end position="276"/>
    </location>
</feature>